<dbReference type="Proteomes" id="UP000000272">
    <property type="component" value="Chromosome"/>
</dbReference>
<evidence type="ECO:0000256" key="2">
    <source>
        <dbReference type="ARBA" id="ARBA00010671"/>
    </source>
</evidence>
<accession>D9RYX9</accession>
<dbReference type="HOGENOM" id="CLU_025925_2_1_9"/>
<comment type="similarity">
    <text evidence="2">Belongs to the Orn/Lys/Arg decarboxylase class-I family.</text>
</comment>
<keyword evidence="3" id="KW-0210">Decarboxylase</keyword>
<feature type="domain" description="Orn/Lys/Arg decarboxylase C-terminal" evidence="7">
    <location>
        <begin position="389"/>
        <end position="449"/>
    </location>
</feature>
<evidence type="ECO:0000256" key="3">
    <source>
        <dbReference type="ARBA" id="ARBA00022793"/>
    </source>
</evidence>
<dbReference type="KEGG" id="toc:Toce_0010"/>
<dbReference type="InterPro" id="IPR000310">
    <property type="entry name" value="Orn/Lys/Arg_deCO2ase_major_dom"/>
</dbReference>
<dbReference type="InterPro" id="IPR008286">
    <property type="entry name" value="Prn/Lys/Arg_de-COase_C"/>
</dbReference>
<keyword evidence="4" id="KW-0663">Pyridoxal phosphate</keyword>
<protein>
    <submittedName>
        <fullName evidence="8">Orn/Lys/Arg decarboxylase major region</fullName>
    </submittedName>
</protein>
<evidence type="ECO:0000256" key="4">
    <source>
        <dbReference type="ARBA" id="ARBA00022898"/>
    </source>
</evidence>
<feature type="domain" description="Orn/Lys/Arg decarboxylases family 1 pyridoxal-P attachment site" evidence="6">
    <location>
        <begin position="2"/>
        <end position="302"/>
    </location>
</feature>
<dbReference type="Pfam" id="PF01276">
    <property type="entry name" value="OKR_DC_1"/>
    <property type="match status" value="1"/>
</dbReference>
<dbReference type="GO" id="GO:0016831">
    <property type="term" value="F:carboxy-lyase activity"/>
    <property type="evidence" value="ECO:0007669"/>
    <property type="project" value="UniProtKB-KW"/>
</dbReference>
<name>D9RYX9_THEOJ</name>
<evidence type="ECO:0000256" key="5">
    <source>
        <dbReference type="ARBA" id="ARBA00023239"/>
    </source>
</evidence>
<dbReference type="STRING" id="555079.Toce_0010"/>
<dbReference type="Gene3D" id="3.40.640.10">
    <property type="entry name" value="Type I PLP-dependent aspartate aminotransferase-like (Major domain)"/>
    <property type="match status" value="1"/>
</dbReference>
<dbReference type="SUPFAM" id="SSF55904">
    <property type="entry name" value="Ornithine decarboxylase C-terminal domain"/>
    <property type="match status" value="1"/>
</dbReference>
<dbReference type="EMBL" id="CP002131">
    <property type="protein sequence ID" value="ADL06807.1"/>
    <property type="molecule type" value="Genomic_DNA"/>
</dbReference>
<dbReference type="InterPro" id="IPR015424">
    <property type="entry name" value="PyrdxlP-dep_Trfase"/>
</dbReference>
<dbReference type="InterPro" id="IPR015421">
    <property type="entry name" value="PyrdxlP-dep_Trfase_major"/>
</dbReference>
<dbReference type="Pfam" id="PF03711">
    <property type="entry name" value="OKR_DC_1_C"/>
    <property type="match status" value="1"/>
</dbReference>
<keyword evidence="9" id="KW-1185">Reference proteome</keyword>
<keyword evidence="5" id="KW-0456">Lyase</keyword>
<organism evidence="8 9">
    <name type="scientific">Thermosediminibacter oceani (strain ATCC BAA-1034 / DSM 16646 / JW/IW-1228P)</name>
    <dbReference type="NCBI Taxonomy" id="555079"/>
    <lineage>
        <taxon>Bacteria</taxon>
        <taxon>Bacillati</taxon>
        <taxon>Bacillota</taxon>
        <taxon>Clostridia</taxon>
        <taxon>Thermosediminibacterales</taxon>
        <taxon>Thermosediminibacteraceae</taxon>
        <taxon>Thermosediminibacter</taxon>
    </lineage>
</organism>
<dbReference type="AlphaFoldDB" id="D9RYX9"/>
<dbReference type="SUPFAM" id="SSF53383">
    <property type="entry name" value="PLP-dependent transferases"/>
    <property type="match status" value="1"/>
</dbReference>
<proteinExistence type="inferred from homology"/>
<evidence type="ECO:0000313" key="8">
    <source>
        <dbReference type="EMBL" id="ADL06807.1"/>
    </source>
</evidence>
<dbReference type="Gene3D" id="3.90.100.10">
    <property type="entry name" value="Orn/Lys/Arg decarboxylase, C-terminal domain"/>
    <property type="match status" value="1"/>
</dbReference>
<reference evidence="8 9" key="1">
    <citation type="journal article" date="2010" name="Stand. Genomic Sci.">
        <title>Complete genome sequence of Thermosediminibacter oceani type strain (JW/IW-1228P).</title>
        <authorList>
            <person name="Pitluck S."/>
            <person name="Yasawong M."/>
            <person name="Munk C."/>
            <person name="Nolan M."/>
            <person name="Lapidus A."/>
            <person name="Lucas S."/>
            <person name="Glavina Del Rio T."/>
            <person name="Tice H."/>
            <person name="Cheng J.F."/>
            <person name="Bruce D."/>
            <person name="Detter C."/>
            <person name="Tapia R."/>
            <person name="Han C."/>
            <person name="Goodwin L."/>
            <person name="Liolios K."/>
            <person name="Ivanova N."/>
            <person name="Mavromatis K."/>
            <person name="Mikhailova N."/>
            <person name="Pati A."/>
            <person name="Chen A."/>
            <person name="Palaniappan K."/>
            <person name="Land M."/>
            <person name="Hauser L."/>
            <person name="Chang Y.J."/>
            <person name="Jeffries C.D."/>
            <person name="Rohde M."/>
            <person name="Spring S."/>
            <person name="Sikorski J."/>
            <person name="Goker M."/>
            <person name="Woyke T."/>
            <person name="Bristow J."/>
            <person name="Eisen J.A."/>
            <person name="Markowitz V."/>
            <person name="Hugenholtz P."/>
            <person name="Kyrpides N.C."/>
            <person name="Klenk H.P."/>
        </authorList>
    </citation>
    <scope>NUCLEOTIDE SEQUENCE [LARGE SCALE GENOMIC DNA]</scope>
    <source>
        <strain evidence="9">ATCC BAA-1034 / DSM 16646 / JW/IW-1228P</strain>
    </source>
</reference>
<evidence type="ECO:0000259" key="6">
    <source>
        <dbReference type="Pfam" id="PF01276"/>
    </source>
</evidence>
<evidence type="ECO:0000259" key="7">
    <source>
        <dbReference type="Pfam" id="PF03711"/>
    </source>
</evidence>
<dbReference type="InterPro" id="IPR036633">
    <property type="entry name" value="Prn/Lys/Arg_de-COase_C_sf"/>
</dbReference>
<dbReference type="eggNOG" id="COG1982">
    <property type="taxonomic scope" value="Bacteria"/>
</dbReference>
<evidence type="ECO:0000313" key="9">
    <source>
        <dbReference type="Proteomes" id="UP000000272"/>
    </source>
</evidence>
<dbReference type="PANTHER" id="PTHR43277">
    <property type="entry name" value="ARGININE DECARBOXYLASE"/>
    <property type="match status" value="1"/>
</dbReference>
<comment type="cofactor">
    <cofactor evidence="1">
        <name>pyridoxal 5'-phosphate</name>
        <dbReference type="ChEBI" id="CHEBI:597326"/>
    </cofactor>
</comment>
<evidence type="ECO:0000256" key="1">
    <source>
        <dbReference type="ARBA" id="ARBA00001933"/>
    </source>
</evidence>
<gene>
    <name evidence="8" type="ordered locus">Toce_0010</name>
</gene>
<dbReference type="CDD" id="cd00615">
    <property type="entry name" value="Orn_deC_like"/>
    <property type="match status" value="1"/>
</dbReference>
<dbReference type="PANTHER" id="PTHR43277:SF3">
    <property type="entry name" value="DECARBOXYLASE, PUTATIVE-RELATED"/>
    <property type="match status" value="1"/>
</dbReference>
<dbReference type="InterPro" id="IPR052357">
    <property type="entry name" value="Orn_Lys_Arg_decarboxylase-I"/>
</dbReference>
<sequence>MPLVEKLILYSGKSPVRFHMPGHKGGRGVPKNLRLMMEKNLFRWDVTEIPGLDNWHDPEGAIEEAQRLLAELYGADRSYFLVNGSTSGVMAMLGAALEKGDEVLLPRNSHKAALMGIILTGAKPVYLKPQVDEELGVATGVPLSEWRKALEQHPDAKALFITNPTYQGFCPNLSGISSEAKARGMKVLVDEAHGPHLAFSKRLPSSAGECKVDVWVQSPHKMLCSLTQSAWLHLKGRDLDRERLRSYLSLLTSTSPSYILMASLDVARAVMETRGRYWVERGLELAERARRSINEKTPFYCVGREVRGRRGVYDVDLSRLMVNVSSAGYTGFFVEKVLRKRFHIYAEYADFSNVYFLLTGGNTRDDVAKLVRALKRFPARKKKIKSVCFPGDLPERAMDPGKAYFSPAEWIHLDAAFGRITSDAVVPYPPGVPLLYPGEVVEKQHIEVIREIQKAGGYCQGIKNGRIKVVKNG</sequence>